<dbReference type="Proteomes" id="UP000714618">
    <property type="component" value="Unassembled WGS sequence"/>
</dbReference>
<evidence type="ECO:0000313" key="2">
    <source>
        <dbReference type="EMBL" id="CAD0094437.1"/>
    </source>
</evidence>
<keyword evidence="3" id="KW-1185">Reference proteome</keyword>
<reference evidence="2" key="1">
    <citation type="submission" date="2020-06" db="EMBL/GenBank/DDBJ databases">
        <authorList>
            <person name="Onetto C."/>
        </authorList>
    </citation>
    <scope>NUCLEOTIDE SEQUENCE</scope>
</reference>
<feature type="region of interest" description="Disordered" evidence="1">
    <location>
        <begin position="290"/>
        <end position="330"/>
    </location>
</feature>
<dbReference type="EMBL" id="CAIJEO010000006">
    <property type="protein sequence ID" value="CAD0094437.1"/>
    <property type="molecule type" value="Genomic_DNA"/>
</dbReference>
<evidence type="ECO:0000256" key="1">
    <source>
        <dbReference type="SAM" id="MobiDB-lite"/>
    </source>
</evidence>
<accession>A0A9N8PFK2</accession>
<feature type="compositionally biased region" description="Low complexity" evidence="1">
    <location>
        <begin position="290"/>
        <end position="306"/>
    </location>
</feature>
<sequence length="356" mass="35759">MFGNQLRLLLVELPDSQHSQGAAQRDRPGPIEWQKQVLYLHVVGPTPESRELNDHRRRRHRRQTLRGCSRSTRVPLAQTTETTLVVQRLFLDPTTPRINYHQITLAIKMQFKSLAVFALSAGALAAPEKRQATDANLASIIEVLQTAVPTSLALEFLTNSAGVYSSVAAELAASSTPSWIAGLPTDVKSYLVGAAESPSAVSSAIANATSAAAASVTSAPVIIANNGTAVANQTAPAVVAQNGTALINGTVPATIAQNGTAIVNGTALGNGTVIVNGTAIANGTAIVTGTSSRTGSAGSSSTSSSGSGSGSGAGSSSRGSGSSAGASSTSTGGASLPTAFGMGLAGAVGLVGVFVL</sequence>
<comment type="caution">
    <text evidence="2">The sequence shown here is derived from an EMBL/GenBank/DDBJ whole genome shotgun (WGS) entry which is preliminary data.</text>
</comment>
<protein>
    <submittedName>
        <fullName evidence="2">Uncharacterized protein</fullName>
    </submittedName>
</protein>
<organism evidence="2 3">
    <name type="scientific">Aureobasidium mustum</name>
    <dbReference type="NCBI Taxonomy" id="2773714"/>
    <lineage>
        <taxon>Eukaryota</taxon>
        <taxon>Fungi</taxon>
        <taxon>Dikarya</taxon>
        <taxon>Ascomycota</taxon>
        <taxon>Pezizomycotina</taxon>
        <taxon>Dothideomycetes</taxon>
        <taxon>Dothideomycetidae</taxon>
        <taxon>Dothideales</taxon>
        <taxon>Saccotheciaceae</taxon>
        <taxon>Aureobasidium</taxon>
    </lineage>
</organism>
<feature type="compositionally biased region" description="Low complexity" evidence="1">
    <location>
        <begin position="314"/>
        <end position="330"/>
    </location>
</feature>
<evidence type="ECO:0000313" key="3">
    <source>
        <dbReference type="Proteomes" id="UP000714618"/>
    </source>
</evidence>
<gene>
    <name evidence="2" type="ORF">AWRI4233_LOCUS4627</name>
</gene>
<dbReference type="AlphaFoldDB" id="A0A9N8PFK2"/>
<dbReference type="OrthoDB" id="5419608at2759"/>
<proteinExistence type="predicted"/>
<name>A0A9N8PFK2_9PEZI</name>